<dbReference type="Pfam" id="PF00171">
    <property type="entry name" value="Aldedh"/>
    <property type="match status" value="1"/>
</dbReference>
<dbReference type="Gene3D" id="3.40.605.10">
    <property type="entry name" value="Aldehyde Dehydrogenase, Chain A, domain 1"/>
    <property type="match status" value="1"/>
</dbReference>
<dbReference type="PROSITE" id="PS00687">
    <property type="entry name" value="ALDEHYDE_DEHYDR_GLU"/>
    <property type="match status" value="1"/>
</dbReference>
<evidence type="ECO:0000256" key="3">
    <source>
        <dbReference type="PROSITE-ProRule" id="PRU10007"/>
    </source>
</evidence>
<evidence type="ECO:0000256" key="2">
    <source>
        <dbReference type="ARBA" id="ARBA00023002"/>
    </source>
</evidence>
<sequence>MTTAATATTTASPATPSATIGAVSGAPTAARAAQLVSRAAEGESPTTVQMNAPFTGKPITTLPQIGDADVRRAFARARTAQAAWAALPVAERAQVFLRLHDLILERQAEALDIMQVETGKSRLDAYDEIAVTAITAAYYGRKAARLLAPKRRAGAFPVFTRTTEVRHPKGVVSMISPWNYPLALTGMDAIPALIAGNALVQKPDNQTALSALWINELAEEAGLPSDVWQIVLGRGSKIGTALIEEADYLGFTGSTETGKGLAARAAALLTSYSMELGGKNPMIVLPDADIDKAAAGAVTACFSSAGQLCVSVERIYVHESIRTAFTRAFVARTKALKLGAGLDYNVEMGSLTSTDQLETISRHVVDATAKGATLLAGGKARPDLGPLFFEPTILTDVREGMILFAEETFGPVVSVYGYTDEDEAIARANDTRYGLNASVWTRNRKTGERVAARIHAGTVNVNDGYGAAFGSLDAQMGGMGESGVGRRNGAEGLLKYTEAQTIAAQRVIPLRPAKPIPTKAWAAGLTIGLKALKRLPR</sequence>
<evidence type="ECO:0000256" key="1">
    <source>
        <dbReference type="ARBA" id="ARBA00009986"/>
    </source>
</evidence>
<dbReference type="GO" id="GO:0016620">
    <property type="term" value="F:oxidoreductase activity, acting on the aldehyde or oxo group of donors, NAD or NADP as acceptor"/>
    <property type="evidence" value="ECO:0007669"/>
    <property type="project" value="InterPro"/>
</dbReference>
<accession>A0A1G6KA81</accession>
<feature type="active site" evidence="3">
    <location>
        <position position="275"/>
    </location>
</feature>
<dbReference type="STRING" id="1271860.SAMN05216174_101799"/>
<dbReference type="NCBIfam" id="NF006916">
    <property type="entry name" value="PRK09407.1"/>
    <property type="match status" value="1"/>
</dbReference>
<dbReference type="PANTHER" id="PTHR11699">
    <property type="entry name" value="ALDEHYDE DEHYDROGENASE-RELATED"/>
    <property type="match status" value="1"/>
</dbReference>
<dbReference type="OrthoDB" id="6882680at2"/>
<feature type="domain" description="Aldehyde dehydrogenase" evidence="5">
    <location>
        <begin position="42"/>
        <end position="502"/>
    </location>
</feature>
<evidence type="ECO:0000313" key="7">
    <source>
        <dbReference type="Proteomes" id="UP000199501"/>
    </source>
</evidence>
<evidence type="ECO:0000256" key="4">
    <source>
        <dbReference type="RuleBase" id="RU003345"/>
    </source>
</evidence>
<proteinExistence type="inferred from homology"/>
<keyword evidence="7" id="KW-1185">Reference proteome</keyword>
<comment type="similarity">
    <text evidence="1 4">Belongs to the aldehyde dehydrogenase family.</text>
</comment>
<dbReference type="InterPro" id="IPR029510">
    <property type="entry name" value="Ald_DH_CS_GLU"/>
</dbReference>
<dbReference type="Gene3D" id="3.40.309.10">
    <property type="entry name" value="Aldehyde Dehydrogenase, Chain A, domain 2"/>
    <property type="match status" value="1"/>
</dbReference>
<evidence type="ECO:0000259" key="5">
    <source>
        <dbReference type="Pfam" id="PF00171"/>
    </source>
</evidence>
<evidence type="ECO:0000313" key="6">
    <source>
        <dbReference type="EMBL" id="SDC27874.1"/>
    </source>
</evidence>
<name>A0A1G6KA81_9PSEU</name>
<dbReference type="InterPro" id="IPR016161">
    <property type="entry name" value="Ald_DH/histidinol_DH"/>
</dbReference>
<reference evidence="7" key="1">
    <citation type="submission" date="2016-10" db="EMBL/GenBank/DDBJ databases">
        <authorList>
            <person name="Varghese N."/>
            <person name="Submissions S."/>
        </authorList>
    </citation>
    <scope>NUCLEOTIDE SEQUENCE [LARGE SCALE GENOMIC DNA]</scope>
    <source>
        <strain evidence="7">IBRC-M 10403</strain>
    </source>
</reference>
<protein>
    <submittedName>
        <fullName evidence="6">Succinate-semialdehyde dehydrogenase / glutarate-semialdehyde dehydrogenase</fullName>
    </submittedName>
</protein>
<dbReference type="InterPro" id="IPR016163">
    <property type="entry name" value="Ald_DH_C"/>
</dbReference>
<organism evidence="6 7">
    <name type="scientific">Actinokineospora iranica</name>
    <dbReference type="NCBI Taxonomy" id="1271860"/>
    <lineage>
        <taxon>Bacteria</taxon>
        <taxon>Bacillati</taxon>
        <taxon>Actinomycetota</taxon>
        <taxon>Actinomycetes</taxon>
        <taxon>Pseudonocardiales</taxon>
        <taxon>Pseudonocardiaceae</taxon>
        <taxon>Actinokineospora</taxon>
    </lineage>
</organism>
<dbReference type="FunFam" id="3.40.309.10:FF:000009">
    <property type="entry name" value="Aldehyde dehydrogenase A"/>
    <property type="match status" value="1"/>
</dbReference>
<dbReference type="AlphaFoldDB" id="A0A1G6KA81"/>
<keyword evidence="2 4" id="KW-0560">Oxidoreductase</keyword>
<gene>
    <name evidence="6" type="ORF">SAMN05216174_101799</name>
</gene>
<dbReference type="EMBL" id="FMZZ01000001">
    <property type="protein sequence ID" value="SDC27874.1"/>
    <property type="molecule type" value="Genomic_DNA"/>
</dbReference>
<dbReference type="Proteomes" id="UP000199501">
    <property type="component" value="Unassembled WGS sequence"/>
</dbReference>
<dbReference type="InterPro" id="IPR016162">
    <property type="entry name" value="Ald_DH_N"/>
</dbReference>
<dbReference type="RefSeq" id="WP_091448177.1">
    <property type="nucleotide sequence ID" value="NZ_FMZZ01000001.1"/>
</dbReference>
<dbReference type="InterPro" id="IPR015590">
    <property type="entry name" value="Aldehyde_DH_dom"/>
</dbReference>
<dbReference type="SUPFAM" id="SSF53720">
    <property type="entry name" value="ALDH-like"/>
    <property type="match status" value="1"/>
</dbReference>